<accession>A0A3N1CNA2</accession>
<dbReference type="InterPro" id="IPR052952">
    <property type="entry name" value="MFS-Transporter"/>
</dbReference>
<dbReference type="Gene3D" id="1.20.1250.20">
    <property type="entry name" value="MFS general substrate transporter like domains"/>
    <property type="match status" value="2"/>
</dbReference>
<dbReference type="PANTHER" id="PTHR23527">
    <property type="entry name" value="BLL3282 PROTEIN"/>
    <property type="match status" value="1"/>
</dbReference>
<evidence type="ECO:0000256" key="3">
    <source>
        <dbReference type="ARBA" id="ARBA00022989"/>
    </source>
</evidence>
<organism evidence="7 8">
    <name type="scientific">Actinocorallia herbida</name>
    <dbReference type="NCBI Taxonomy" id="58109"/>
    <lineage>
        <taxon>Bacteria</taxon>
        <taxon>Bacillati</taxon>
        <taxon>Actinomycetota</taxon>
        <taxon>Actinomycetes</taxon>
        <taxon>Streptosporangiales</taxon>
        <taxon>Thermomonosporaceae</taxon>
        <taxon>Actinocorallia</taxon>
    </lineage>
</organism>
<evidence type="ECO:0000259" key="6">
    <source>
        <dbReference type="PROSITE" id="PS50850"/>
    </source>
</evidence>
<proteinExistence type="predicted"/>
<evidence type="ECO:0000313" key="8">
    <source>
        <dbReference type="Proteomes" id="UP000272400"/>
    </source>
</evidence>
<dbReference type="AlphaFoldDB" id="A0A3N1CNA2"/>
<feature type="transmembrane region" description="Helical" evidence="5">
    <location>
        <begin position="12"/>
        <end position="34"/>
    </location>
</feature>
<comment type="caution">
    <text evidence="7">The sequence shown here is derived from an EMBL/GenBank/DDBJ whole genome shotgun (WGS) entry which is preliminary data.</text>
</comment>
<dbReference type="EMBL" id="RJKE01000001">
    <property type="protein sequence ID" value="ROO82685.1"/>
    <property type="molecule type" value="Genomic_DNA"/>
</dbReference>
<name>A0A3N1CNA2_9ACTN</name>
<feature type="transmembrane region" description="Helical" evidence="5">
    <location>
        <begin position="137"/>
        <end position="158"/>
    </location>
</feature>
<keyword evidence="8" id="KW-1185">Reference proteome</keyword>
<dbReference type="GO" id="GO:0022857">
    <property type="term" value="F:transmembrane transporter activity"/>
    <property type="evidence" value="ECO:0007669"/>
    <property type="project" value="InterPro"/>
</dbReference>
<feature type="transmembrane region" description="Helical" evidence="5">
    <location>
        <begin position="76"/>
        <end position="95"/>
    </location>
</feature>
<keyword evidence="4 5" id="KW-0472">Membrane</keyword>
<evidence type="ECO:0000256" key="2">
    <source>
        <dbReference type="ARBA" id="ARBA00022692"/>
    </source>
</evidence>
<gene>
    <name evidence="7" type="ORF">EDD29_0167</name>
</gene>
<feature type="transmembrane region" description="Helical" evidence="5">
    <location>
        <begin position="278"/>
        <end position="295"/>
    </location>
</feature>
<dbReference type="InterPro" id="IPR036259">
    <property type="entry name" value="MFS_trans_sf"/>
</dbReference>
<keyword evidence="2 5" id="KW-0812">Transmembrane</keyword>
<feature type="transmembrane region" description="Helical" evidence="5">
    <location>
        <begin position="206"/>
        <end position="234"/>
    </location>
</feature>
<feature type="transmembrane region" description="Helical" evidence="5">
    <location>
        <begin position="240"/>
        <end position="257"/>
    </location>
</feature>
<reference evidence="7 8" key="1">
    <citation type="submission" date="2018-11" db="EMBL/GenBank/DDBJ databases">
        <title>Sequencing the genomes of 1000 actinobacteria strains.</title>
        <authorList>
            <person name="Klenk H.-P."/>
        </authorList>
    </citation>
    <scope>NUCLEOTIDE SEQUENCE [LARGE SCALE GENOMIC DNA]</scope>
    <source>
        <strain evidence="7 8">DSM 44254</strain>
    </source>
</reference>
<feature type="transmembrane region" description="Helical" evidence="5">
    <location>
        <begin position="46"/>
        <end position="69"/>
    </location>
</feature>
<evidence type="ECO:0000256" key="5">
    <source>
        <dbReference type="SAM" id="Phobius"/>
    </source>
</evidence>
<dbReference type="InterPro" id="IPR020846">
    <property type="entry name" value="MFS_dom"/>
</dbReference>
<protein>
    <submittedName>
        <fullName evidence="7">MFS transporter</fullName>
    </submittedName>
</protein>
<comment type="subcellular location">
    <subcellularLocation>
        <location evidence="1">Cell membrane</location>
        <topology evidence="1">Multi-pass membrane protein</topology>
    </subcellularLocation>
</comment>
<evidence type="ECO:0000256" key="4">
    <source>
        <dbReference type="ARBA" id="ARBA00023136"/>
    </source>
</evidence>
<dbReference type="InterPro" id="IPR011701">
    <property type="entry name" value="MFS"/>
</dbReference>
<dbReference type="PANTHER" id="PTHR23527:SF1">
    <property type="entry name" value="BLL3282 PROTEIN"/>
    <property type="match status" value="1"/>
</dbReference>
<dbReference type="PROSITE" id="PS50850">
    <property type="entry name" value="MFS"/>
    <property type="match status" value="1"/>
</dbReference>
<keyword evidence="3 5" id="KW-1133">Transmembrane helix</keyword>
<feature type="transmembrane region" description="Helical" evidence="5">
    <location>
        <begin position="164"/>
        <end position="185"/>
    </location>
</feature>
<evidence type="ECO:0000256" key="1">
    <source>
        <dbReference type="ARBA" id="ARBA00004651"/>
    </source>
</evidence>
<feature type="domain" description="Major facilitator superfamily (MFS) profile" evidence="6">
    <location>
        <begin position="9"/>
        <end position="385"/>
    </location>
</feature>
<dbReference type="Pfam" id="PF07690">
    <property type="entry name" value="MFS_1"/>
    <property type="match status" value="1"/>
</dbReference>
<dbReference type="Proteomes" id="UP000272400">
    <property type="component" value="Unassembled WGS sequence"/>
</dbReference>
<evidence type="ECO:0000313" key="7">
    <source>
        <dbReference type="EMBL" id="ROO82685.1"/>
    </source>
</evidence>
<dbReference type="GO" id="GO:0005886">
    <property type="term" value="C:plasma membrane"/>
    <property type="evidence" value="ECO:0007669"/>
    <property type="project" value="UniProtKB-SubCell"/>
</dbReference>
<dbReference type="SUPFAM" id="SSF103473">
    <property type="entry name" value="MFS general substrate transporter"/>
    <property type="match status" value="1"/>
</dbReference>
<feature type="transmembrane region" description="Helical" evidence="5">
    <location>
        <begin position="101"/>
        <end position="125"/>
    </location>
</feature>
<sequence length="394" mass="39667">MQDMRNPHRWAMLSLGMAGNGAACVFIYGLPFLLPAFQSERGLSLAQAGFLVGAPSLGMLGTLVLWGWITDRFGERLAMTSGLALTGALLLGAAYAESTLLLGACAVLAGAAGASVNASSGRVVLGWFPKEQRGVAMGLRQTALPLGVACAGLLTTVFPTVRAALLAMAVLCLGVGLLVGLLVVDPPRPEAAASGVRAASPYRSRALWRVHAASMLLVVPQFATSAFALAYLIGEHDWDPAVAGALVSGAQILGAVGRLACGRWSDLAGSRLRPMRRLAVGNAAVMLLLAVGIATPIGTPLIIAATAIAMSGNGLAFTAVSELAGPSWAGRVMGVQNTGQNLVAALTPGFVGALITSTSYGVAYAVAGLFALAAASATPAEPAAAAPEPASASA</sequence>